<organism evidence="6 7">
    <name type="scientific">Terriglobus aquaticus</name>
    <dbReference type="NCBI Taxonomy" id="940139"/>
    <lineage>
        <taxon>Bacteria</taxon>
        <taxon>Pseudomonadati</taxon>
        <taxon>Acidobacteriota</taxon>
        <taxon>Terriglobia</taxon>
        <taxon>Terriglobales</taxon>
        <taxon>Acidobacteriaceae</taxon>
        <taxon>Terriglobus</taxon>
    </lineage>
</organism>
<dbReference type="EMBL" id="JBJYXY010000001">
    <property type="protein sequence ID" value="MFN2976262.1"/>
    <property type="molecule type" value="Genomic_DNA"/>
</dbReference>
<feature type="domain" description="TonB-dependent transporter Oar-like beta-barrel" evidence="5">
    <location>
        <begin position="562"/>
        <end position="928"/>
    </location>
</feature>
<protein>
    <submittedName>
        <fullName evidence="6">Carboxypeptidase regulatory-like domain-containing protein</fullName>
    </submittedName>
</protein>
<dbReference type="InterPro" id="IPR036942">
    <property type="entry name" value="Beta-barrel_TonB_sf"/>
</dbReference>
<feature type="domain" description="TonB-dependent transporter Oar-like beta-barrel" evidence="5">
    <location>
        <begin position="307"/>
        <end position="559"/>
    </location>
</feature>
<keyword evidence="3" id="KW-0998">Cell outer membrane</keyword>
<evidence type="ECO:0000256" key="4">
    <source>
        <dbReference type="SAM" id="SignalP"/>
    </source>
</evidence>
<dbReference type="Proteomes" id="UP001634747">
    <property type="component" value="Unassembled WGS sequence"/>
</dbReference>
<dbReference type="Gene3D" id="2.40.170.20">
    <property type="entry name" value="TonB-dependent receptor, beta-barrel domain"/>
    <property type="match status" value="1"/>
</dbReference>
<dbReference type="RefSeq" id="WP_263412252.1">
    <property type="nucleotide sequence ID" value="NZ_BAABBH010000001.1"/>
</dbReference>
<keyword evidence="2" id="KW-0472">Membrane</keyword>
<reference evidence="6 7" key="1">
    <citation type="submission" date="2024-12" db="EMBL/GenBank/DDBJ databases">
        <authorList>
            <person name="Lee Y."/>
        </authorList>
    </citation>
    <scope>NUCLEOTIDE SEQUENCE [LARGE SCALE GENOMIC DNA]</scope>
    <source>
        <strain evidence="6 7">03SUJ4</strain>
    </source>
</reference>
<dbReference type="SUPFAM" id="SSF49464">
    <property type="entry name" value="Carboxypeptidase regulatory domain-like"/>
    <property type="match status" value="1"/>
</dbReference>
<comment type="caution">
    <text evidence="6">The sequence shown here is derived from an EMBL/GenBank/DDBJ whole genome shotgun (WGS) entry which is preliminary data.</text>
</comment>
<dbReference type="InterPro" id="IPR057601">
    <property type="entry name" value="Oar-like_b-barrel"/>
</dbReference>
<evidence type="ECO:0000259" key="5">
    <source>
        <dbReference type="Pfam" id="PF25183"/>
    </source>
</evidence>
<evidence type="ECO:0000313" key="6">
    <source>
        <dbReference type="EMBL" id="MFN2976262.1"/>
    </source>
</evidence>
<dbReference type="SUPFAM" id="SSF56935">
    <property type="entry name" value="Porins"/>
    <property type="match status" value="1"/>
</dbReference>
<dbReference type="Pfam" id="PF25183">
    <property type="entry name" value="OMP_b-brl_4"/>
    <property type="match status" value="2"/>
</dbReference>
<accession>A0ABW9KL37</accession>
<dbReference type="Pfam" id="PF13620">
    <property type="entry name" value="CarboxypepD_reg"/>
    <property type="match status" value="1"/>
</dbReference>
<name>A0ABW9KL37_9BACT</name>
<evidence type="ECO:0000313" key="7">
    <source>
        <dbReference type="Proteomes" id="UP001634747"/>
    </source>
</evidence>
<feature type="chain" id="PRO_5046363711" evidence="4">
    <location>
        <begin position="22"/>
        <end position="956"/>
    </location>
</feature>
<sequence length="956" mass="102056">MRRVLTIFTVLLLGYFVPILAAQAQTAAVHGHVSDETGAVIPDATVTATSTTGKTITTKSSSDGAYSFNGLAPGTYRIAASYPGFDLKQPQTFVAKGQTASLNLVLTVSSVVQQVTVDATDHSTLSVDAANNASAVVLSGSALDSLADNPDDLASDLQALAGPTAGPSGGSFYIDGFSSGEMPPKESIREIRINQNPFSPEFDKLGLGRIEIFTKPGSDQFHGSGSFNIGSDTFNSRNPYASVKAPFLLREYGVNVVGPLNHRTTFTFDGRYEDTDNGAVINGATLDLTSLAIISPYSTVYSVAQMQTIITPKIDYQLTKNNTLSVRYRVTDADIPNSGLGGFNLVETAYHAHSLSQTTQVVETAVLGATAVNETRFQFFNVSSSNFADNPGVSIQVLNAFTGGGSPVGNSSDVQRNYELQNLTTLNRGSHVVHFGARLRATSDSNLSEQDFNGTFTFGGVTGPELDANNQPILDGSGNPILVPISSIEQYQRTASLQKAGYSAAQIRALGGGASQFTLSAGNPLLSLSQVDLGLFVGDTWKIKQNISLDAGLRYEVQNNIPDHRDWAPRLAVSWSPKRAQQKLVLRGGFGVFYDRFVLSNTLTALRYNGITQQQYVVDNPDFYPTVPPLSTVASSQAGQVIQQNAPNLRAPYYIQSLISVEQQLPFHTSLAISYSNTHGLHQLRSEDINARLPGSGSYPLGNSNPVFQAQSEGLYNQNQLILNANSQATKKISLFGSYTLGYARSNTDGPTTFPANPYSSAGEYGPASTDVRNFETFGGTIQTLWKTTWSPLLTVRSGAPFNITVGRDLYGTTLFNGRPGIALNQNKAGLIQTSYGLLDPTPSAGETILGRNSGRGPGSVQLNMRVSKTLGFGSSGSGLDASGKPKESKPRYSLVLTLQVRNVTNHNNPGLIIGNIASPLFGRANQSAGANTQTGTSFSESATNRRLELQMRFAF</sequence>
<feature type="signal peptide" evidence="4">
    <location>
        <begin position="1"/>
        <end position="21"/>
    </location>
</feature>
<keyword evidence="4" id="KW-0732">Signal</keyword>
<gene>
    <name evidence="6" type="ORF">ACK2TP_10860</name>
</gene>
<dbReference type="InterPro" id="IPR008969">
    <property type="entry name" value="CarboxyPept-like_regulatory"/>
</dbReference>
<evidence type="ECO:0000256" key="1">
    <source>
        <dbReference type="ARBA" id="ARBA00004442"/>
    </source>
</evidence>
<evidence type="ECO:0000256" key="3">
    <source>
        <dbReference type="ARBA" id="ARBA00023237"/>
    </source>
</evidence>
<dbReference type="Gene3D" id="2.60.40.1120">
    <property type="entry name" value="Carboxypeptidase-like, regulatory domain"/>
    <property type="match status" value="1"/>
</dbReference>
<keyword evidence="7" id="KW-1185">Reference proteome</keyword>
<evidence type="ECO:0000256" key="2">
    <source>
        <dbReference type="ARBA" id="ARBA00023136"/>
    </source>
</evidence>
<proteinExistence type="predicted"/>
<comment type="subcellular location">
    <subcellularLocation>
        <location evidence="1">Cell outer membrane</location>
    </subcellularLocation>
</comment>